<evidence type="ECO:0008006" key="4">
    <source>
        <dbReference type="Google" id="ProtNLM"/>
    </source>
</evidence>
<dbReference type="PANTHER" id="PTHR35531">
    <property type="entry name" value="INNER MEMBRANE PROTEIN YBCI-RELATED"/>
    <property type="match status" value="1"/>
</dbReference>
<gene>
    <name evidence="2" type="ORF">DCF17_00265</name>
</gene>
<proteinExistence type="predicted"/>
<dbReference type="Proteomes" id="UP000249081">
    <property type="component" value="Unassembled WGS sequence"/>
</dbReference>
<feature type="transmembrane region" description="Helical" evidence="1">
    <location>
        <begin position="139"/>
        <end position="161"/>
    </location>
</feature>
<reference evidence="2 3" key="2">
    <citation type="submission" date="2018-06" db="EMBL/GenBank/DDBJ databases">
        <title>Metagenomic assembly of (sub)arctic Cyanobacteria and their associated microbiome from non-axenic cultures.</title>
        <authorList>
            <person name="Baurain D."/>
        </authorList>
    </citation>
    <scope>NUCLEOTIDE SEQUENCE [LARGE SCALE GENOMIC DNA]</scope>
    <source>
        <strain evidence="2">ULC041bin1</strain>
    </source>
</reference>
<name>A0A2W4WRK5_9CYAN</name>
<dbReference type="InterPro" id="IPR007404">
    <property type="entry name" value="YdjM-like"/>
</dbReference>
<sequence>MMSVTHASLAIAATAIGIGTADPYVLTTAAIASQLPDIDTTESFSGRLIWPLTNFLEQRFPHRSLTHSFMATGIVAGLAAPLLWFQWQFFLAVVLGYFVGWFADAFTKSGVEAFYPNPARLVIPGNPRARLDTRSPAEYWVLSTAVFLTVISINLTSAGGLSETVARTFFNDAGSAADLFHKHGASHRVFVTVEGIHTYTRQSVSGTYEVLEASTSDLIAEHVVTGQIYKIGKGSDAQIRPNRVKVKLGDPVSVSAQMFNLQEIGVMEWLAAVPQNAYISGSLVIDDLDEAPPSANLETYPTIRLSTGQLELQNAHPQEILSLLRDFWILQGSVIVKVKA</sequence>
<keyword evidence="1" id="KW-0812">Transmembrane</keyword>
<comment type="caution">
    <text evidence="2">The sequence shown here is derived from an EMBL/GenBank/DDBJ whole genome shotgun (WGS) entry which is preliminary data.</text>
</comment>
<evidence type="ECO:0000313" key="3">
    <source>
        <dbReference type="Proteomes" id="UP000249081"/>
    </source>
</evidence>
<dbReference type="Pfam" id="PF04307">
    <property type="entry name" value="YdjM"/>
    <property type="match status" value="1"/>
</dbReference>
<evidence type="ECO:0000313" key="2">
    <source>
        <dbReference type="EMBL" id="PZO45817.1"/>
    </source>
</evidence>
<protein>
    <recommendedName>
        <fullName evidence="4">Metal-dependent hydrolase</fullName>
    </recommendedName>
</protein>
<organism evidence="2 3">
    <name type="scientific">Shackletoniella antarctica</name>
    <dbReference type="NCBI Taxonomy" id="268115"/>
    <lineage>
        <taxon>Bacteria</taxon>
        <taxon>Bacillati</taxon>
        <taxon>Cyanobacteriota</taxon>
        <taxon>Cyanophyceae</taxon>
        <taxon>Oculatellales</taxon>
        <taxon>Oculatellaceae</taxon>
        <taxon>Shackletoniella</taxon>
    </lineage>
</organism>
<evidence type="ECO:0000256" key="1">
    <source>
        <dbReference type="SAM" id="Phobius"/>
    </source>
</evidence>
<reference evidence="3" key="1">
    <citation type="submission" date="2018-04" db="EMBL/GenBank/DDBJ databases">
        <authorList>
            <person name="Cornet L."/>
        </authorList>
    </citation>
    <scope>NUCLEOTIDE SEQUENCE [LARGE SCALE GENOMIC DNA]</scope>
</reference>
<accession>A0A2W4WRK5</accession>
<dbReference type="EMBL" id="QBMN01000001">
    <property type="protein sequence ID" value="PZO45817.1"/>
    <property type="molecule type" value="Genomic_DNA"/>
</dbReference>
<dbReference type="PANTHER" id="PTHR35531:SF1">
    <property type="entry name" value="INNER MEMBRANE PROTEIN YBCI-RELATED"/>
    <property type="match status" value="1"/>
</dbReference>
<feature type="transmembrane region" description="Helical" evidence="1">
    <location>
        <begin position="89"/>
        <end position="107"/>
    </location>
</feature>
<dbReference type="AlphaFoldDB" id="A0A2W4WRK5"/>
<keyword evidence="1" id="KW-1133">Transmembrane helix</keyword>
<keyword evidence="1" id="KW-0472">Membrane</keyword>